<dbReference type="SUPFAM" id="SSF53474">
    <property type="entry name" value="alpha/beta-Hydrolases"/>
    <property type="match status" value="1"/>
</dbReference>
<proteinExistence type="inferred from homology"/>
<feature type="chain" id="PRO_5036355384" evidence="4">
    <location>
        <begin position="19"/>
        <end position="683"/>
    </location>
</feature>
<keyword evidence="3" id="KW-1133">Transmembrane helix</keyword>
<dbReference type="PANTHER" id="PTHR43248:SF3">
    <property type="entry name" value="AB HYDROLASE-1 DOMAIN-CONTAINING PROTEIN"/>
    <property type="match status" value="1"/>
</dbReference>
<dbReference type="EMBL" id="CAADRA010000277">
    <property type="protein sequence ID" value="VFT79616.1"/>
    <property type="molecule type" value="Genomic_DNA"/>
</dbReference>
<dbReference type="InterPro" id="IPR013595">
    <property type="entry name" value="Pept_S33_TAP-like_C"/>
</dbReference>
<dbReference type="AlphaFoldDB" id="A0A485KCQ0"/>
<evidence type="ECO:0000313" key="8">
    <source>
        <dbReference type="EMBL" id="VFT79616.1"/>
    </source>
</evidence>
<keyword evidence="4" id="KW-0732">Signal</keyword>
<dbReference type="PANTHER" id="PTHR43248">
    <property type="entry name" value="2-SUCCINYL-6-HYDROXY-2,4-CYCLOHEXADIENE-1-CARBOXYLATE SYNTHASE"/>
    <property type="match status" value="1"/>
</dbReference>
<feature type="transmembrane region" description="Helical" evidence="3">
    <location>
        <begin position="643"/>
        <end position="662"/>
    </location>
</feature>
<organism evidence="8 9">
    <name type="scientific">Aphanomyces stellatus</name>
    <dbReference type="NCBI Taxonomy" id="120398"/>
    <lineage>
        <taxon>Eukaryota</taxon>
        <taxon>Sar</taxon>
        <taxon>Stramenopiles</taxon>
        <taxon>Oomycota</taxon>
        <taxon>Saprolegniomycetes</taxon>
        <taxon>Saprolegniales</taxon>
        <taxon>Verrucalvaceae</taxon>
        <taxon>Aphanomyces</taxon>
    </lineage>
</organism>
<reference evidence="8 9" key="1">
    <citation type="submission" date="2019-03" db="EMBL/GenBank/DDBJ databases">
        <authorList>
            <person name="Gaulin E."/>
            <person name="Dumas B."/>
        </authorList>
    </citation>
    <scope>NUCLEOTIDE SEQUENCE [LARGE SCALE GENOMIC DNA]</scope>
    <source>
        <strain evidence="8">CBS 568.67</strain>
    </source>
</reference>
<keyword evidence="2" id="KW-0378">Hydrolase</keyword>
<feature type="domain" description="AB hydrolase-1" evidence="5">
    <location>
        <begin position="134"/>
        <end position="309"/>
    </location>
</feature>
<dbReference type="EMBL" id="VJMH01000277">
    <property type="protein sequence ID" value="KAF0717243.1"/>
    <property type="molecule type" value="Genomic_DNA"/>
</dbReference>
<dbReference type="Pfam" id="PF08386">
    <property type="entry name" value="Abhydrolase_4"/>
    <property type="match status" value="1"/>
</dbReference>
<dbReference type="GO" id="GO:0016787">
    <property type="term" value="F:hydrolase activity"/>
    <property type="evidence" value="ECO:0007669"/>
    <property type="project" value="UniProtKB-KW"/>
</dbReference>
<feature type="signal peptide" evidence="4">
    <location>
        <begin position="1"/>
        <end position="18"/>
    </location>
</feature>
<comment type="similarity">
    <text evidence="1">Belongs to the peptidase S33 family.</text>
</comment>
<evidence type="ECO:0000256" key="2">
    <source>
        <dbReference type="ARBA" id="ARBA00022801"/>
    </source>
</evidence>
<sequence>MKSPLALLLLSLFASANGQIISAWTPCNRLSPHPSYASTIAPAGPMLMPVAINAPIRTFGAATDAGSDILSLFEWPGAAPSGNWSGNSSVPAAECATVTMPLCHEGLCIDATATVPVLVKRMRSTTAAKKSLWLLSGGPGASSADMESLMAALATDAAFGSAVDVYTVDHRGTGPSTPFMCTLANFTACVDAVNKQLGDTGDGSMLAAYSTTSAATDVSKLVSLLDKGKESYIYGSGYGSYIAQRLMQLANPQIKGYVLDGVVSHSGNAVAPKYSFADWNTNMNAVGEAFLAAAQESPLHHDHFRETSIHQMLQSIYASSPYDNTITTKCDMYFGGLNWLTGGPSFKTFLGKLLKIQQLRDFIPVIIYRMKRCQGDDVDVLRSFHQAYEFAFNLGYQPTHDVPREGYLADTNNMLYWLITFSELYSSPAPTARDLQVAFNASLFGADKSYLAPLYCTANGPNNTEPDCAAAAITSQPKILLDYPAHLTLNCTALDPNVFVPGCTPAPRIVTKFRFRYPTDAYYNKPIAIPSGATVLVLSGLLDAQTPAIFARAQMDNFIGDAKQLIEVAGVGHGVLANAICGATLVTNYILQGSLANLTGGACMPRAPLSIYGTPAAGFVIRNYGSDYYNTDSFNANSGTGTLVGVGIATLVVVGAIGYVMYRRHVKQAAARLNNIATPQKTI</sequence>
<protein>
    <submittedName>
        <fullName evidence="8">Aste57867_2415 protein</fullName>
    </submittedName>
</protein>
<dbReference type="InterPro" id="IPR000073">
    <property type="entry name" value="AB_hydrolase_1"/>
</dbReference>
<dbReference type="Proteomes" id="UP000332933">
    <property type="component" value="Unassembled WGS sequence"/>
</dbReference>
<keyword evidence="3" id="KW-0472">Membrane</keyword>
<dbReference type="OrthoDB" id="425534at2759"/>
<keyword evidence="9" id="KW-1185">Reference proteome</keyword>
<reference evidence="7" key="2">
    <citation type="submission" date="2019-06" db="EMBL/GenBank/DDBJ databases">
        <title>Genomics analysis of Aphanomyces spp. identifies a new class of oomycete effector associated with host adaptation.</title>
        <authorList>
            <person name="Gaulin E."/>
        </authorList>
    </citation>
    <scope>NUCLEOTIDE SEQUENCE</scope>
    <source>
        <strain evidence="7">CBS 578.67</strain>
    </source>
</reference>
<dbReference type="InterPro" id="IPR029058">
    <property type="entry name" value="AB_hydrolase_fold"/>
</dbReference>
<dbReference type="Gene3D" id="3.40.50.1820">
    <property type="entry name" value="alpha/beta hydrolase"/>
    <property type="match status" value="1"/>
</dbReference>
<evidence type="ECO:0000256" key="4">
    <source>
        <dbReference type="SAM" id="SignalP"/>
    </source>
</evidence>
<evidence type="ECO:0000313" key="9">
    <source>
        <dbReference type="Proteomes" id="UP000332933"/>
    </source>
</evidence>
<evidence type="ECO:0000259" key="5">
    <source>
        <dbReference type="Pfam" id="PF00561"/>
    </source>
</evidence>
<name>A0A485KCQ0_9STRA</name>
<evidence type="ECO:0000256" key="1">
    <source>
        <dbReference type="ARBA" id="ARBA00010088"/>
    </source>
</evidence>
<evidence type="ECO:0000259" key="6">
    <source>
        <dbReference type="Pfam" id="PF08386"/>
    </source>
</evidence>
<evidence type="ECO:0000256" key="3">
    <source>
        <dbReference type="SAM" id="Phobius"/>
    </source>
</evidence>
<feature type="domain" description="Peptidase S33 tripeptidyl aminopeptidase-like C-terminal" evidence="6">
    <location>
        <begin position="531"/>
        <end position="597"/>
    </location>
</feature>
<keyword evidence="3" id="KW-0812">Transmembrane</keyword>
<dbReference type="Pfam" id="PF00561">
    <property type="entry name" value="Abhydrolase_1"/>
    <property type="match status" value="1"/>
</dbReference>
<evidence type="ECO:0000313" key="7">
    <source>
        <dbReference type="EMBL" id="KAF0717243.1"/>
    </source>
</evidence>
<accession>A0A485KCQ0</accession>
<gene>
    <name evidence="8" type="primary">Aste57867_2415</name>
    <name evidence="7" type="ORF">As57867_002409</name>
    <name evidence="8" type="ORF">ASTE57867_2415</name>
</gene>
<dbReference type="InterPro" id="IPR051601">
    <property type="entry name" value="Serine_prot/Carboxylest_S33"/>
</dbReference>